<dbReference type="PANTHER" id="PTHR31544">
    <property type="entry name" value="AIG2-LIKE PROTEIN D"/>
    <property type="match status" value="1"/>
</dbReference>
<reference evidence="4 5" key="1">
    <citation type="submission" date="2024-03" db="EMBL/GenBank/DDBJ databases">
        <authorList>
            <person name="Gkanogiannis A."/>
            <person name="Becerra Lopez-Lavalle L."/>
        </authorList>
    </citation>
    <scope>NUCLEOTIDE SEQUENCE [LARGE SCALE GENOMIC DNA]</scope>
</reference>
<protein>
    <recommendedName>
        <fullName evidence="3">Gamma-glutamylcyclotransferase AIG2-like domain-containing protein</fullName>
    </recommendedName>
</protein>
<dbReference type="Gene3D" id="3.10.490.10">
    <property type="entry name" value="Gamma-glutamyl cyclotransferase-like"/>
    <property type="match status" value="1"/>
</dbReference>
<dbReference type="PANTHER" id="PTHR31544:SF2">
    <property type="entry name" value="AIG2-LIKE PROTEIN D"/>
    <property type="match status" value="1"/>
</dbReference>
<gene>
    <name evidence="4" type="ORF">CITCOLO1_LOCUS4628</name>
</gene>
<evidence type="ECO:0000259" key="3">
    <source>
        <dbReference type="Pfam" id="PF06094"/>
    </source>
</evidence>
<proteinExistence type="inferred from homology"/>
<dbReference type="EMBL" id="OZ021745">
    <property type="protein sequence ID" value="CAK9312918.1"/>
    <property type="molecule type" value="Genomic_DNA"/>
</dbReference>
<dbReference type="SUPFAM" id="SSF110857">
    <property type="entry name" value="Gamma-glutamyl cyclotransferase-like"/>
    <property type="match status" value="1"/>
</dbReference>
<evidence type="ECO:0000313" key="4">
    <source>
        <dbReference type="EMBL" id="CAK9312918.1"/>
    </source>
</evidence>
<keyword evidence="5" id="KW-1185">Reference proteome</keyword>
<dbReference type="Pfam" id="PF06094">
    <property type="entry name" value="GGACT"/>
    <property type="match status" value="1"/>
</dbReference>
<sequence>MSSTTLSPSPTPVRVAVSPPLESLPRIFVYGSLLADEVVKFLFGRVPNRSLLFSMASQSAFMNSFSICIRLTASQRFSIRGRVYPAILPVENKRVTGRVLLLNNLHLKLYILDAFGDVEYKKCTVDISSVNGSKKLSSYVETGTDPNLCGDWNFEVMHLVFSPLVLIKGRLTTSADIPLENLFMDIILGLPRTQRGFDSILMVVDHFSKMPISYLVEGLLMLALLIYFTKLVPPPVHCTFDLVEAPACCTPDASPACRSLDLPPTHSSPVRSQVSCSPELLPIGRSQTPQPTKPKDMARA</sequence>
<evidence type="ECO:0000313" key="5">
    <source>
        <dbReference type="Proteomes" id="UP001642487"/>
    </source>
</evidence>
<dbReference type="InterPro" id="IPR045038">
    <property type="entry name" value="AIG2-like"/>
</dbReference>
<feature type="region of interest" description="Disordered" evidence="2">
    <location>
        <begin position="264"/>
        <end position="300"/>
    </location>
</feature>
<organism evidence="4 5">
    <name type="scientific">Citrullus colocynthis</name>
    <name type="common">colocynth</name>
    <dbReference type="NCBI Taxonomy" id="252529"/>
    <lineage>
        <taxon>Eukaryota</taxon>
        <taxon>Viridiplantae</taxon>
        <taxon>Streptophyta</taxon>
        <taxon>Embryophyta</taxon>
        <taxon>Tracheophyta</taxon>
        <taxon>Spermatophyta</taxon>
        <taxon>Magnoliopsida</taxon>
        <taxon>eudicotyledons</taxon>
        <taxon>Gunneridae</taxon>
        <taxon>Pentapetalae</taxon>
        <taxon>rosids</taxon>
        <taxon>fabids</taxon>
        <taxon>Cucurbitales</taxon>
        <taxon>Cucurbitaceae</taxon>
        <taxon>Benincaseae</taxon>
        <taxon>Citrullus</taxon>
    </lineage>
</organism>
<evidence type="ECO:0000256" key="1">
    <source>
        <dbReference type="ARBA" id="ARBA00008861"/>
    </source>
</evidence>
<dbReference type="InterPro" id="IPR036568">
    <property type="entry name" value="GGCT-like_sf"/>
</dbReference>
<feature type="compositionally biased region" description="Polar residues" evidence="2">
    <location>
        <begin position="265"/>
        <end position="276"/>
    </location>
</feature>
<dbReference type="Proteomes" id="UP001642487">
    <property type="component" value="Chromosome 11"/>
</dbReference>
<name>A0ABP0XXN1_9ROSI</name>
<evidence type="ECO:0000256" key="2">
    <source>
        <dbReference type="SAM" id="MobiDB-lite"/>
    </source>
</evidence>
<feature type="domain" description="Gamma-glutamylcyclotransferase AIG2-like" evidence="3">
    <location>
        <begin position="27"/>
        <end position="152"/>
    </location>
</feature>
<comment type="similarity">
    <text evidence="1">Belongs to the gamma-glutamylcyclotransferase family.</text>
</comment>
<dbReference type="InterPro" id="IPR009288">
    <property type="entry name" value="AIG2-like_dom"/>
</dbReference>
<accession>A0ABP0XXN1</accession>